<dbReference type="Pfam" id="PF00069">
    <property type="entry name" value="Pkinase"/>
    <property type="match status" value="2"/>
</dbReference>
<dbReference type="VEuPathDB" id="AmoebaDB:EHI7A_052930"/>
<dbReference type="VEuPathDB" id="AmoebaDB:KM1_103060"/>
<reference evidence="6 7" key="1">
    <citation type="submission" date="2016-05" db="EMBL/GenBank/DDBJ databases">
        <title>First whole genome sequencing of Entamoeba histolytica HM1:IMSS-clone-6.</title>
        <authorList>
            <person name="Mukherjee Avik.K."/>
            <person name="Izumyama S."/>
            <person name="Nakada-Tsukui K."/>
            <person name="Nozaki T."/>
        </authorList>
    </citation>
    <scope>NUCLEOTIDE SEQUENCE [LARGE SCALE GENOMIC DNA]</scope>
    <source>
        <strain evidence="6 7">HM1:IMSS clone 6</strain>
    </source>
</reference>
<feature type="domain" description="Protein kinase" evidence="5">
    <location>
        <begin position="297"/>
        <end position="561"/>
    </location>
</feature>
<dbReference type="PANTHER" id="PTHR24348:SF22">
    <property type="entry name" value="NON-SPECIFIC SERINE_THREONINE PROTEIN KINASE"/>
    <property type="match status" value="1"/>
</dbReference>
<evidence type="ECO:0000256" key="3">
    <source>
        <dbReference type="ARBA" id="ARBA00022777"/>
    </source>
</evidence>
<keyword evidence="2" id="KW-0547">Nucleotide-binding</keyword>
<dbReference type="VEuPathDB" id="AmoebaDB:EHI_111230"/>
<sequence>MENYTLAPLSQVTKFTIQDELYKDSKIEIHKATERSGLRHRQVRIVAIKMIKVDENKIEENKRREVYSKYMETIDNPHVLQYFNSFYTTIRGSLEYWIIMEYCSFKSIDEYWKSNAIIQQDQNLFFISDIAIGLEYIYETLNHQHLHLYPCNILLSRDPASIFPKVKLSNFGLCDQFEQTIPNELELCDVDYAAPEYLNWYSHSKSDVWSFGMLIFKLLVGRLPFELMQMDSFSAIPAQVFIDVSSFIQNEMACDLLSKMLQYDPDERISMQEVLTHPFIQMCKNYKYGTQGKRENYKPLKQLDHGQFGQVFLAENTDHTQFAIKEISQRIDSLIREASCMRLCKHPNLVEYKDFFEWNHSMIAEIRGEQSPEGKYVYLVMEYCNAGNLEIYIKNKPTPLSNEEISYFLGEICSGLWYLHFNKRLIHRDLKPANLLLKSSSSKYPLLKIADYGFSRGIDGMMKSMVGTPLYEAPEIRKNQPYTAKADLYSLGVILYYMATKEFPFTDIPDVFQNAMTNELPAEFRDDIIINDQLKHLILHLITHHEKDRLSWKEVYKHPYVIQSLNLSKRIRSANDEVNSF</sequence>
<dbReference type="GO" id="GO:0042594">
    <property type="term" value="P:response to starvation"/>
    <property type="evidence" value="ECO:0007669"/>
    <property type="project" value="TreeGrafter"/>
</dbReference>
<evidence type="ECO:0000256" key="1">
    <source>
        <dbReference type="ARBA" id="ARBA00022679"/>
    </source>
</evidence>
<dbReference type="GO" id="GO:0005829">
    <property type="term" value="C:cytosol"/>
    <property type="evidence" value="ECO:0007669"/>
    <property type="project" value="TreeGrafter"/>
</dbReference>
<name>A0A5K1UY08_ENTHI</name>
<dbReference type="Proteomes" id="UP000078387">
    <property type="component" value="Unassembled WGS sequence"/>
</dbReference>
<dbReference type="EMBL" id="BDEQ01000001">
    <property type="protein sequence ID" value="GAT96694.1"/>
    <property type="molecule type" value="Genomic_DNA"/>
</dbReference>
<dbReference type="VEuPathDB" id="AmoebaDB:EHI5A_086940"/>
<dbReference type="VEuPathDB" id="AmoebaDB:EHI8A_053000"/>
<dbReference type="GO" id="GO:0004674">
    <property type="term" value="F:protein serine/threonine kinase activity"/>
    <property type="evidence" value="ECO:0007669"/>
    <property type="project" value="InterPro"/>
</dbReference>
<dbReference type="Gene3D" id="1.10.510.10">
    <property type="entry name" value="Transferase(Phosphotransferase) domain 1"/>
    <property type="match status" value="2"/>
</dbReference>
<dbReference type="GO" id="GO:0000422">
    <property type="term" value="P:autophagy of mitochondrion"/>
    <property type="evidence" value="ECO:0007669"/>
    <property type="project" value="TreeGrafter"/>
</dbReference>
<comment type="caution">
    <text evidence="6">The sequence shown here is derived from an EMBL/GenBank/DDBJ whole genome shotgun (WGS) entry which is preliminary data.</text>
</comment>
<dbReference type="OMA" id="HSWITCK"/>
<protein>
    <submittedName>
        <fullName evidence="6">Protein kinase domain containing protein</fullName>
    </submittedName>
</protein>
<dbReference type="AlphaFoldDB" id="A0A5K1UY08"/>
<dbReference type="FunFam" id="1.10.510.10:FF:000972">
    <property type="entry name" value="Protein kinase domain containing protein"/>
    <property type="match status" value="1"/>
</dbReference>
<dbReference type="InterPro" id="IPR045269">
    <property type="entry name" value="Atg1-like"/>
</dbReference>
<dbReference type="GO" id="GO:0000045">
    <property type="term" value="P:autophagosome assembly"/>
    <property type="evidence" value="ECO:0007669"/>
    <property type="project" value="TreeGrafter"/>
</dbReference>
<keyword evidence="3 6" id="KW-0418">Kinase</keyword>
<dbReference type="GO" id="GO:0034045">
    <property type="term" value="C:phagophore assembly site membrane"/>
    <property type="evidence" value="ECO:0007669"/>
    <property type="project" value="TreeGrafter"/>
</dbReference>
<dbReference type="GO" id="GO:0010506">
    <property type="term" value="P:regulation of autophagy"/>
    <property type="evidence" value="ECO:0007669"/>
    <property type="project" value="InterPro"/>
</dbReference>
<dbReference type="GO" id="GO:0005524">
    <property type="term" value="F:ATP binding"/>
    <property type="evidence" value="ECO:0007669"/>
    <property type="project" value="UniProtKB-KW"/>
</dbReference>
<evidence type="ECO:0000256" key="2">
    <source>
        <dbReference type="ARBA" id="ARBA00022741"/>
    </source>
</evidence>
<evidence type="ECO:0000313" key="6">
    <source>
        <dbReference type="EMBL" id="GAT96694.1"/>
    </source>
</evidence>
<keyword evidence="4" id="KW-0067">ATP-binding</keyword>
<proteinExistence type="predicted"/>
<dbReference type="PROSITE" id="PS00108">
    <property type="entry name" value="PROTEIN_KINASE_ST"/>
    <property type="match status" value="1"/>
</dbReference>
<gene>
    <name evidence="6" type="ORF">CL6EHI_111230</name>
</gene>
<dbReference type="SMART" id="SM00220">
    <property type="entry name" value="S_TKc"/>
    <property type="match status" value="2"/>
</dbReference>
<dbReference type="InterPro" id="IPR011009">
    <property type="entry name" value="Kinase-like_dom_sf"/>
</dbReference>
<dbReference type="GO" id="GO:0061709">
    <property type="term" value="P:reticulophagy"/>
    <property type="evidence" value="ECO:0007669"/>
    <property type="project" value="TreeGrafter"/>
</dbReference>
<feature type="domain" description="Protein kinase" evidence="5">
    <location>
        <begin position="15"/>
        <end position="280"/>
    </location>
</feature>
<dbReference type="InterPro" id="IPR000719">
    <property type="entry name" value="Prot_kinase_dom"/>
</dbReference>
<dbReference type="PANTHER" id="PTHR24348">
    <property type="entry name" value="SERINE/THREONINE-PROTEIN KINASE UNC-51-RELATED"/>
    <property type="match status" value="1"/>
</dbReference>
<dbReference type="PROSITE" id="PS50011">
    <property type="entry name" value="PROTEIN_KINASE_DOM"/>
    <property type="match status" value="2"/>
</dbReference>
<evidence type="ECO:0000259" key="5">
    <source>
        <dbReference type="PROSITE" id="PS50011"/>
    </source>
</evidence>
<dbReference type="InterPro" id="IPR008271">
    <property type="entry name" value="Ser/Thr_kinase_AS"/>
</dbReference>
<dbReference type="GO" id="GO:0034727">
    <property type="term" value="P:piecemeal microautophagy of the nucleus"/>
    <property type="evidence" value="ECO:0007669"/>
    <property type="project" value="TreeGrafter"/>
</dbReference>
<keyword evidence="1" id="KW-0808">Transferase</keyword>
<dbReference type="SUPFAM" id="SSF56112">
    <property type="entry name" value="Protein kinase-like (PK-like)"/>
    <property type="match status" value="2"/>
</dbReference>
<organism evidence="6 7">
    <name type="scientific">Entamoeba histolytica</name>
    <dbReference type="NCBI Taxonomy" id="5759"/>
    <lineage>
        <taxon>Eukaryota</taxon>
        <taxon>Amoebozoa</taxon>
        <taxon>Evosea</taxon>
        <taxon>Archamoebae</taxon>
        <taxon>Mastigamoebida</taxon>
        <taxon>Entamoebidae</taxon>
        <taxon>Entamoeba</taxon>
    </lineage>
</organism>
<evidence type="ECO:0000313" key="7">
    <source>
        <dbReference type="Proteomes" id="UP000078387"/>
    </source>
</evidence>
<dbReference type="GO" id="GO:0005776">
    <property type="term" value="C:autophagosome"/>
    <property type="evidence" value="ECO:0007669"/>
    <property type="project" value="TreeGrafter"/>
</dbReference>
<dbReference type="FunFam" id="1.10.510.10:FF:000629">
    <property type="entry name" value="Protein kinase domain containing protein"/>
    <property type="match status" value="1"/>
</dbReference>
<evidence type="ECO:0000256" key="4">
    <source>
        <dbReference type="ARBA" id="ARBA00022840"/>
    </source>
</evidence>
<accession>A0A5K1UY08</accession>